<sequence length="63" mass="6878">MGRLWVNGTEEGHACDARRRCAEAVSRSSVSKRYAEADASARRGIRTAARRGRTAPPHRAARG</sequence>
<protein>
    <submittedName>
        <fullName evidence="2">Uncharacterized protein</fullName>
    </submittedName>
</protein>
<name>A0AAX0U925_BURPE</name>
<feature type="compositionally biased region" description="Low complexity" evidence="1">
    <location>
        <begin position="54"/>
        <end position="63"/>
    </location>
</feature>
<proteinExistence type="predicted"/>
<evidence type="ECO:0000313" key="2">
    <source>
        <dbReference type="EMBL" id="PJO65229.1"/>
    </source>
</evidence>
<evidence type="ECO:0000256" key="1">
    <source>
        <dbReference type="SAM" id="MobiDB-lite"/>
    </source>
</evidence>
<dbReference type="Proteomes" id="UP000231878">
    <property type="component" value="Unassembled WGS sequence"/>
</dbReference>
<dbReference type="EMBL" id="PHRB01000014">
    <property type="protein sequence ID" value="PJO65229.1"/>
    <property type="molecule type" value="Genomic_DNA"/>
</dbReference>
<organism evidence="2 3">
    <name type="scientific">Burkholderia pseudomallei</name>
    <name type="common">Pseudomonas pseudomallei</name>
    <dbReference type="NCBI Taxonomy" id="28450"/>
    <lineage>
        <taxon>Bacteria</taxon>
        <taxon>Pseudomonadati</taxon>
        <taxon>Pseudomonadota</taxon>
        <taxon>Betaproteobacteria</taxon>
        <taxon>Burkholderiales</taxon>
        <taxon>Burkholderiaceae</taxon>
        <taxon>Burkholderia</taxon>
        <taxon>pseudomallei group</taxon>
    </lineage>
</organism>
<feature type="region of interest" description="Disordered" evidence="1">
    <location>
        <begin position="16"/>
        <end position="63"/>
    </location>
</feature>
<comment type="caution">
    <text evidence="2">The sequence shown here is derived from an EMBL/GenBank/DDBJ whole genome shotgun (WGS) entry which is preliminary data.</text>
</comment>
<accession>A0AAX0U925</accession>
<evidence type="ECO:0000313" key="3">
    <source>
        <dbReference type="Proteomes" id="UP000231878"/>
    </source>
</evidence>
<gene>
    <name evidence="2" type="ORF">CWD88_15970</name>
</gene>
<dbReference type="AlphaFoldDB" id="A0AAX0U925"/>
<reference evidence="2 3" key="1">
    <citation type="submission" date="2017-11" db="EMBL/GenBank/DDBJ databases">
        <title>Molecular characterization of Burkholderia pseudomallei and closely related isolates from Vietnam.</title>
        <authorList>
            <person name="Ustinov D.V."/>
            <person name="Antonov A.S."/>
            <person name="Avdusheva E.F."/>
            <person name="Shpak I.M."/>
            <person name="Zakharova I.B."/>
            <person name="Thi L.A."/>
            <person name="Teteryatnikova N."/>
            <person name="Lopasteyskaya Y.A."/>
            <person name="Kuzyutina J.A."/>
            <person name="Ngo T.N."/>
            <person name="Victorov D.V."/>
        </authorList>
    </citation>
    <scope>NUCLEOTIDE SEQUENCE [LARGE SCALE GENOMIC DNA]</scope>
    <source>
        <strain evidence="2 3">V1512</strain>
    </source>
</reference>
<feature type="compositionally biased region" description="Basic residues" evidence="1">
    <location>
        <begin position="43"/>
        <end position="53"/>
    </location>
</feature>